<dbReference type="PANTHER" id="PTHR31470">
    <property type="entry name" value="CYSTEINE PROTEINASES SUPERFAMILY PROTEIN-RELATED-RELATED"/>
    <property type="match status" value="1"/>
</dbReference>
<name>A0A7J6EXU7_CANSA</name>
<feature type="domain" description="Ubiquitin-like protease family profile" evidence="5">
    <location>
        <begin position="264"/>
        <end position="432"/>
    </location>
</feature>
<evidence type="ECO:0000256" key="2">
    <source>
        <dbReference type="ARBA" id="ARBA00022670"/>
    </source>
</evidence>
<dbReference type="AlphaFoldDB" id="A0A7J6EXU7"/>
<dbReference type="Gene3D" id="3.40.395.10">
    <property type="entry name" value="Adenoviral Proteinase, Chain A"/>
    <property type="match status" value="1"/>
</dbReference>
<keyword evidence="2" id="KW-0645">Protease</keyword>
<dbReference type="EMBL" id="JAATIQ010000300">
    <property type="protein sequence ID" value="KAF4363257.1"/>
    <property type="molecule type" value="Genomic_DNA"/>
</dbReference>
<proteinExistence type="inferred from homology"/>
<reference evidence="6 7" key="1">
    <citation type="journal article" date="2020" name="bioRxiv">
        <title>Sequence and annotation of 42 cannabis genomes reveals extensive copy number variation in cannabinoid synthesis and pathogen resistance genes.</title>
        <authorList>
            <person name="Mckernan K.J."/>
            <person name="Helbert Y."/>
            <person name="Kane L.T."/>
            <person name="Ebling H."/>
            <person name="Zhang L."/>
            <person name="Liu B."/>
            <person name="Eaton Z."/>
            <person name="Mclaughlin S."/>
            <person name="Kingan S."/>
            <person name="Baybayan P."/>
            <person name="Concepcion G."/>
            <person name="Jordan M."/>
            <person name="Riva A."/>
            <person name="Barbazuk W."/>
            <person name="Harkins T."/>
        </authorList>
    </citation>
    <scope>NUCLEOTIDE SEQUENCE [LARGE SCALE GENOMIC DNA]</scope>
    <source>
        <strain evidence="7">cv. Jamaican Lion 4</strain>
        <tissue evidence="6">Leaf</tissue>
    </source>
</reference>
<feature type="region of interest" description="Disordered" evidence="4">
    <location>
        <begin position="1"/>
        <end position="74"/>
    </location>
</feature>
<dbReference type="Pfam" id="PF02902">
    <property type="entry name" value="Peptidase_C48"/>
    <property type="match status" value="1"/>
</dbReference>
<sequence>MKRKTRSEKAKENIDSDSDDGGELVKVGGDADDADKVVTDIAPADVNPSEAVGGTDKNAKDVEKPKGNESRLKGDDFFDGLSQLEIDDDQVVLAGLEAVGKIHVPAPNPDVVGQKSDALHTDEETEDTVSDTPLLDKRKRALALKSPFVDLGSADVGSTPMELMSSGSQSAGDDRDFKMVTYVKGLYALNDVFADPVSPEIEAKFDAWIGEGLLKHPRHYNCYVDGAKKFTPGFRLGVDYHMNTIFYYLRKKGKYSSAVTLNFATTDCLFDDSIQALYHKYNKAKSMKTKMSHIHAAHPIAHYIRDLRIPCSKPWYEADHVLFIINLRRESHWMFGRLDLNEGILFLYNSLRTAKMNAAARNATKAYSVLLPLFFDLLGFWKNRSHAPALGSDPTAPLRIVQISGLPSQQKNDCGAYVAAFAEFFIHEKDVPANFDIEVRCDEEYQAGAVAEDHQASVVAEDEDHQASAFADRSQPRFHLYFS</sequence>
<dbReference type="InterPro" id="IPR038765">
    <property type="entry name" value="Papain-like_cys_pep_sf"/>
</dbReference>
<feature type="region of interest" description="Disordered" evidence="4">
    <location>
        <begin position="107"/>
        <end position="133"/>
    </location>
</feature>
<organism evidence="6 7">
    <name type="scientific">Cannabis sativa</name>
    <name type="common">Hemp</name>
    <name type="synonym">Marijuana</name>
    <dbReference type="NCBI Taxonomy" id="3483"/>
    <lineage>
        <taxon>Eukaryota</taxon>
        <taxon>Viridiplantae</taxon>
        <taxon>Streptophyta</taxon>
        <taxon>Embryophyta</taxon>
        <taxon>Tracheophyta</taxon>
        <taxon>Spermatophyta</taxon>
        <taxon>Magnoliopsida</taxon>
        <taxon>eudicotyledons</taxon>
        <taxon>Gunneridae</taxon>
        <taxon>Pentapetalae</taxon>
        <taxon>rosids</taxon>
        <taxon>fabids</taxon>
        <taxon>Rosales</taxon>
        <taxon>Cannabaceae</taxon>
        <taxon>Cannabis</taxon>
    </lineage>
</organism>
<dbReference type="PANTHER" id="PTHR31470:SF53">
    <property type="entry name" value="CYSTEINE PROTEINASES SUPERFAMILY PROTEIN-RELATED"/>
    <property type="match status" value="1"/>
</dbReference>
<gene>
    <name evidence="6" type="ORF">G4B88_016011</name>
</gene>
<keyword evidence="7" id="KW-1185">Reference proteome</keyword>
<protein>
    <recommendedName>
        <fullName evidence="5">Ubiquitin-like protease family profile domain-containing protein</fullName>
    </recommendedName>
</protein>
<accession>A0A7J6EXU7</accession>
<feature type="compositionally biased region" description="Basic and acidic residues" evidence="4">
    <location>
        <begin position="57"/>
        <end position="74"/>
    </location>
</feature>
<evidence type="ECO:0000313" key="6">
    <source>
        <dbReference type="EMBL" id="KAF4363257.1"/>
    </source>
</evidence>
<dbReference type="Proteomes" id="UP000583929">
    <property type="component" value="Unassembled WGS sequence"/>
</dbReference>
<comment type="similarity">
    <text evidence="1">Belongs to the peptidase C48 family.</text>
</comment>
<dbReference type="GO" id="GO:0006508">
    <property type="term" value="P:proteolysis"/>
    <property type="evidence" value="ECO:0007669"/>
    <property type="project" value="UniProtKB-KW"/>
</dbReference>
<keyword evidence="3" id="KW-0378">Hydrolase</keyword>
<dbReference type="SUPFAM" id="SSF54001">
    <property type="entry name" value="Cysteine proteinases"/>
    <property type="match status" value="1"/>
</dbReference>
<evidence type="ECO:0000256" key="3">
    <source>
        <dbReference type="ARBA" id="ARBA00022801"/>
    </source>
</evidence>
<dbReference type="InterPro" id="IPR003653">
    <property type="entry name" value="Peptidase_C48_C"/>
</dbReference>
<dbReference type="GO" id="GO:0008234">
    <property type="term" value="F:cysteine-type peptidase activity"/>
    <property type="evidence" value="ECO:0007669"/>
    <property type="project" value="InterPro"/>
</dbReference>
<evidence type="ECO:0000259" key="5">
    <source>
        <dbReference type="Pfam" id="PF02902"/>
    </source>
</evidence>
<comment type="caution">
    <text evidence="6">The sequence shown here is derived from an EMBL/GenBank/DDBJ whole genome shotgun (WGS) entry which is preliminary data.</text>
</comment>
<evidence type="ECO:0000256" key="1">
    <source>
        <dbReference type="ARBA" id="ARBA00005234"/>
    </source>
</evidence>
<evidence type="ECO:0000313" key="7">
    <source>
        <dbReference type="Proteomes" id="UP000583929"/>
    </source>
</evidence>
<evidence type="ECO:0000256" key="4">
    <source>
        <dbReference type="SAM" id="MobiDB-lite"/>
    </source>
</evidence>